<reference evidence="3 4" key="1">
    <citation type="submission" date="2009-08" db="EMBL/GenBank/DDBJ databases">
        <title>The Genome Sequence of Spizellomyces punctatus strain DAOM BR117.</title>
        <authorList>
            <consortium name="The Broad Institute Genome Sequencing Platform"/>
            <person name="Russ C."/>
            <person name="Cuomo C."/>
            <person name="Shea T."/>
            <person name="Young S.K."/>
            <person name="Zeng Q."/>
            <person name="Koehrsen M."/>
            <person name="Haas B."/>
            <person name="Borodovsky M."/>
            <person name="Guigo R."/>
            <person name="Alvarado L."/>
            <person name="Berlin A."/>
            <person name="Bochicchio J."/>
            <person name="Borenstein D."/>
            <person name="Chapman S."/>
            <person name="Chen Z."/>
            <person name="Engels R."/>
            <person name="Freedman E."/>
            <person name="Gellesch M."/>
            <person name="Goldberg J."/>
            <person name="Griggs A."/>
            <person name="Gujja S."/>
            <person name="Heiman D."/>
            <person name="Hepburn T."/>
            <person name="Howarth C."/>
            <person name="Jen D."/>
            <person name="Larson L."/>
            <person name="Lewis B."/>
            <person name="Mehta T."/>
            <person name="Park D."/>
            <person name="Pearson M."/>
            <person name="Roberts A."/>
            <person name="Saif S."/>
            <person name="Shenoy N."/>
            <person name="Sisk P."/>
            <person name="Stolte C."/>
            <person name="Sykes S."/>
            <person name="Thomson T."/>
            <person name="Walk T."/>
            <person name="White J."/>
            <person name="Yandava C."/>
            <person name="Burger G."/>
            <person name="Gray M.W."/>
            <person name="Holland P.W.H."/>
            <person name="King N."/>
            <person name="Lang F.B.F."/>
            <person name="Roger A.J."/>
            <person name="Ruiz-Trillo I."/>
            <person name="Lander E."/>
            <person name="Nusbaum C."/>
        </authorList>
    </citation>
    <scope>NUCLEOTIDE SEQUENCE [LARGE SCALE GENOMIC DNA]</scope>
    <source>
        <strain evidence="3 4">DAOM BR117</strain>
    </source>
</reference>
<dbReference type="InterPro" id="IPR050478">
    <property type="entry name" value="Ethylene_sulfur-biosynth"/>
</dbReference>
<gene>
    <name evidence="3" type="ORF">SPPG_07741</name>
</gene>
<evidence type="ECO:0000313" key="4">
    <source>
        <dbReference type="Proteomes" id="UP000053201"/>
    </source>
</evidence>
<proteinExistence type="predicted"/>
<dbReference type="Gene3D" id="3.40.640.10">
    <property type="entry name" value="Type I PLP-dependent aspartate aminotransferase-like (Major domain)"/>
    <property type="match status" value="1"/>
</dbReference>
<dbReference type="AlphaFoldDB" id="A0A0L0H5X1"/>
<dbReference type="STRING" id="645134.A0A0L0H5X1"/>
<dbReference type="PANTHER" id="PTHR43795">
    <property type="entry name" value="BIFUNCTIONAL ASPARTATE AMINOTRANSFERASE AND GLUTAMATE/ASPARTATE-PREPHENATE AMINOTRANSFERASE-RELATED"/>
    <property type="match status" value="1"/>
</dbReference>
<dbReference type="InterPro" id="IPR015424">
    <property type="entry name" value="PyrdxlP-dep_Trfase"/>
</dbReference>
<dbReference type="RefSeq" id="XP_016604955.1">
    <property type="nucleotide sequence ID" value="XM_016755899.1"/>
</dbReference>
<accession>A0A0L0H5X1</accession>
<dbReference type="eggNOG" id="KOG0256">
    <property type="taxonomic scope" value="Eukaryota"/>
</dbReference>
<dbReference type="GeneID" id="27690938"/>
<dbReference type="SUPFAM" id="SSF53383">
    <property type="entry name" value="PLP-dependent transferases"/>
    <property type="match status" value="1"/>
</dbReference>
<name>A0A0L0H5X1_SPIPD</name>
<dbReference type="GO" id="GO:0008483">
    <property type="term" value="F:transaminase activity"/>
    <property type="evidence" value="ECO:0007669"/>
    <property type="project" value="TreeGrafter"/>
</dbReference>
<dbReference type="Proteomes" id="UP000053201">
    <property type="component" value="Unassembled WGS sequence"/>
</dbReference>
<evidence type="ECO:0000313" key="3">
    <source>
        <dbReference type="EMBL" id="KNC96915.1"/>
    </source>
</evidence>
<dbReference type="CDD" id="cd00609">
    <property type="entry name" value="AAT_like"/>
    <property type="match status" value="1"/>
</dbReference>
<dbReference type="Pfam" id="PF00155">
    <property type="entry name" value="Aminotran_1_2"/>
    <property type="match status" value="1"/>
</dbReference>
<evidence type="ECO:0000259" key="2">
    <source>
        <dbReference type="Pfam" id="PF00155"/>
    </source>
</evidence>
<dbReference type="PRINTS" id="PR00753">
    <property type="entry name" value="ACCSYNTHASE"/>
</dbReference>
<dbReference type="Gene3D" id="3.90.1150.10">
    <property type="entry name" value="Aspartate Aminotransferase, domain 1"/>
    <property type="match status" value="1"/>
</dbReference>
<dbReference type="InterPro" id="IPR015421">
    <property type="entry name" value="PyrdxlP-dep_Trfase_major"/>
</dbReference>
<feature type="domain" description="Aminotransferase class I/classII large" evidence="2">
    <location>
        <begin position="45"/>
        <end position="414"/>
    </location>
</feature>
<dbReference type="InterPro" id="IPR004839">
    <property type="entry name" value="Aminotransferase_I/II_large"/>
</dbReference>
<dbReference type="InterPro" id="IPR015422">
    <property type="entry name" value="PyrdxlP-dep_Trfase_small"/>
</dbReference>
<dbReference type="GO" id="GO:0006520">
    <property type="term" value="P:amino acid metabolic process"/>
    <property type="evidence" value="ECO:0007669"/>
    <property type="project" value="TreeGrafter"/>
</dbReference>
<dbReference type="InParanoid" id="A0A0L0H5X1"/>
<evidence type="ECO:0000256" key="1">
    <source>
        <dbReference type="ARBA" id="ARBA00022898"/>
    </source>
</evidence>
<dbReference type="OrthoDB" id="7042322at2759"/>
<protein>
    <recommendedName>
        <fullName evidence="2">Aminotransferase class I/classII large domain-containing protein</fullName>
    </recommendedName>
</protein>
<keyword evidence="4" id="KW-1185">Reference proteome</keyword>
<dbReference type="EMBL" id="KQ257466">
    <property type="protein sequence ID" value="KNC96915.1"/>
    <property type="molecule type" value="Genomic_DNA"/>
</dbReference>
<dbReference type="PANTHER" id="PTHR43795:SF39">
    <property type="entry name" value="AMINOTRANSFERASE CLASS I_CLASSII DOMAIN-CONTAINING PROTEIN"/>
    <property type="match status" value="1"/>
</dbReference>
<keyword evidence="1" id="KW-0663">Pyridoxal phosphate</keyword>
<dbReference type="GO" id="GO:0030170">
    <property type="term" value="F:pyridoxal phosphate binding"/>
    <property type="evidence" value="ECO:0007669"/>
    <property type="project" value="InterPro"/>
</dbReference>
<dbReference type="OMA" id="HRISRFM"/>
<dbReference type="VEuPathDB" id="FungiDB:SPPG_07741"/>
<organism evidence="3 4">
    <name type="scientific">Spizellomyces punctatus (strain DAOM BR117)</name>
    <dbReference type="NCBI Taxonomy" id="645134"/>
    <lineage>
        <taxon>Eukaryota</taxon>
        <taxon>Fungi</taxon>
        <taxon>Fungi incertae sedis</taxon>
        <taxon>Chytridiomycota</taxon>
        <taxon>Chytridiomycota incertae sedis</taxon>
        <taxon>Chytridiomycetes</taxon>
        <taxon>Spizellomycetales</taxon>
        <taxon>Spizellomycetaceae</taxon>
        <taxon>Spizellomyces</taxon>
    </lineage>
</organism>
<sequence length="425" mass="47338">MTMSTTPPPISNRARANIQKENLLAIGMMKWWRNQYHAEKNPDGIINLGTAENKLMAGTLVDLVAKMSAQLVDATFSYGLMYGSQELREKLADMFNLQFRPIQRVEAGEIVVTNGACSAVSNLVQVVCDVGDGVLVPAPYYGGFGPDVSNYSQANLITCSSSTPPNFLPTDQDLAQTLQTNPIPIRALLLTNPNNPTGRVIPTETLKTYLQFAKSHKLHIILDEIYALSCFRASTLDGLEPFTSILAMPWVQEEGLEEWIHIVWSFSKDFGSSGLRLGCIQSRNPHILKALRPISPFTAPSNATQTLVMGLLDPPTTAQFIRTNQSRLEEIYTRLTAFLREHGVPYIPANAAFFLLVDLRRWTSGMGEQALFERLCDQGVYIACGRAFGFGEEGWFRVVFGVDWEVLEIGMRRLVRVLQEVEMGR</sequence>